<dbReference type="PANTHER" id="PTHR47331">
    <property type="entry name" value="PHD-TYPE DOMAIN-CONTAINING PROTEIN"/>
    <property type="match status" value="1"/>
</dbReference>
<name>A0A9Q1CNM2_HOLLE</name>
<accession>A0A9Q1CNM2</accession>
<dbReference type="AlphaFoldDB" id="A0A9Q1CNM2"/>
<proteinExistence type="predicted"/>
<gene>
    <name evidence="1" type="ORF">HOLleu_01117</name>
</gene>
<organism evidence="1 2">
    <name type="scientific">Holothuria leucospilota</name>
    <name type="common">Black long sea cucumber</name>
    <name type="synonym">Mertensiothuria leucospilota</name>
    <dbReference type="NCBI Taxonomy" id="206669"/>
    <lineage>
        <taxon>Eukaryota</taxon>
        <taxon>Metazoa</taxon>
        <taxon>Echinodermata</taxon>
        <taxon>Eleutherozoa</taxon>
        <taxon>Echinozoa</taxon>
        <taxon>Holothuroidea</taxon>
        <taxon>Aspidochirotacea</taxon>
        <taxon>Aspidochirotida</taxon>
        <taxon>Holothuriidae</taxon>
        <taxon>Holothuria</taxon>
    </lineage>
</organism>
<comment type="caution">
    <text evidence="1">The sequence shown here is derived from an EMBL/GenBank/DDBJ whole genome shotgun (WGS) entry which is preliminary data.</text>
</comment>
<evidence type="ECO:0000313" key="1">
    <source>
        <dbReference type="EMBL" id="KAJ8048697.1"/>
    </source>
</evidence>
<evidence type="ECO:0000313" key="2">
    <source>
        <dbReference type="Proteomes" id="UP001152320"/>
    </source>
</evidence>
<dbReference type="EMBL" id="JAIZAY010000001">
    <property type="protein sequence ID" value="KAJ8048697.1"/>
    <property type="molecule type" value="Genomic_DNA"/>
</dbReference>
<reference evidence="1" key="1">
    <citation type="submission" date="2021-10" db="EMBL/GenBank/DDBJ databases">
        <title>Tropical sea cucumber genome reveals ecological adaptation and Cuvierian tubules defense mechanism.</title>
        <authorList>
            <person name="Chen T."/>
        </authorList>
    </citation>
    <scope>NUCLEOTIDE SEQUENCE</scope>
    <source>
        <strain evidence="1">Nanhai2018</strain>
        <tissue evidence="1">Muscle</tissue>
    </source>
</reference>
<dbReference type="OrthoDB" id="10065844at2759"/>
<dbReference type="Proteomes" id="UP001152320">
    <property type="component" value="Chromosome 1"/>
</dbReference>
<protein>
    <submittedName>
        <fullName evidence="1">Uncharacterized protein</fullName>
    </submittedName>
</protein>
<sequence length="204" mass="22842">MQYTAGAAKEAIRGCQLLGGSSGYAQALTVLESRFGNAHLVTEQLIRDLKFGKPVRSPQDIEQLADDIKNAFLVLSQLKTLHEVNSQSVILKKMARFPNYVQLKWKKRALKSKKANDSYPAFKELVEFASEANDPVYGSTYHKRTENKEPRPIIIQSLCRTLTLEPPRRQMTAAFSLLSGVRTPRLNRLAYCAVNCIVCGTVIN</sequence>
<keyword evidence="2" id="KW-1185">Reference proteome</keyword>